<dbReference type="GO" id="GO:1900376">
    <property type="term" value="P:regulation of secondary metabolite biosynthetic process"/>
    <property type="evidence" value="ECO:0007669"/>
    <property type="project" value="TreeGrafter"/>
</dbReference>
<evidence type="ECO:0000256" key="7">
    <source>
        <dbReference type="PIRSR" id="PIRSR602481-1"/>
    </source>
</evidence>
<evidence type="ECO:0000313" key="8">
    <source>
        <dbReference type="EMBL" id="AUF83357.1"/>
    </source>
</evidence>
<keyword evidence="7" id="KW-0479">Metal-binding</keyword>
<feature type="binding site" evidence="7">
    <location>
        <position position="147"/>
    </location>
    <ligand>
        <name>Zn(2+)</name>
        <dbReference type="ChEBI" id="CHEBI:29105"/>
    </ligand>
</feature>
<proteinExistence type="inferred from homology"/>
<protein>
    <submittedName>
        <fullName evidence="8">Transcriptional repressor</fullName>
    </submittedName>
</protein>
<dbReference type="KEGG" id="msyr:CXP39_00855"/>
<dbReference type="OrthoDB" id="399038at2"/>
<comment type="similarity">
    <text evidence="1">Belongs to the Fur family.</text>
</comment>
<keyword evidence="4" id="KW-0805">Transcription regulation</keyword>
<dbReference type="InterPro" id="IPR002481">
    <property type="entry name" value="FUR"/>
</dbReference>
<evidence type="ECO:0000256" key="1">
    <source>
        <dbReference type="ARBA" id="ARBA00007957"/>
    </source>
</evidence>
<dbReference type="InterPro" id="IPR036388">
    <property type="entry name" value="WH-like_DNA-bd_sf"/>
</dbReference>
<accession>A0A2K9C4Z9</accession>
<dbReference type="AlphaFoldDB" id="A0A2K9C4Z9"/>
<keyword evidence="2" id="KW-0678">Repressor</keyword>
<feature type="binding site" evidence="7">
    <location>
        <position position="103"/>
    </location>
    <ligand>
        <name>Zn(2+)</name>
        <dbReference type="ChEBI" id="CHEBI:29105"/>
    </ligand>
</feature>
<name>A0A2K9C4Z9_9MOLU</name>
<keyword evidence="6" id="KW-0804">Transcription</keyword>
<comment type="cofactor">
    <cofactor evidence="7">
        <name>Zn(2+)</name>
        <dbReference type="ChEBI" id="CHEBI:29105"/>
    </cofactor>
    <text evidence="7">Binds 1 zinc ion per subunit.</text>
</comment>
<gene>
    <name evidence="8" type="ORF">CXP39_00855</name>
</gene>
<dbReference type="InterPro" id="IPR036390">
    <property type="entry name" value="WH_DNA-bd_sf"/>
</dbReference>
<dbReference type="Gene3D" id="3.30.1490.190">
    <property type="match status" value="1"/>
</dbReference>
<dbReference type="RefSeq" id="WP_027048463.1">
    <property type="nucleotide sequence ID" value="NZ_CP025257.1"/>
</dbReference>
<dbReference type="EMBL" id="CP025257">
    <property type="protein sequence ID" value="AUF83357.1"/>
    <property type="molecule type" value="Genomic_DNA"/>
</dbReference>
<keyword evidence="3 7" id="KW-0862">Zinc</keyword>
<dbReference type="GO" id="GO:0000976">
    <property type="term" value="F:transcription cis-regulatory region binding"/>
    <property type="evidence" value="ECO:0007669"/>
    <property type="project" value="TreeGrafter"/>
</dbReference>
<evidence type="ECO:0000256" key="4">
    <source>
        <dbReference type="ARBA" id="ARBA00023015"/>
    </source>
</evidence>
<dbReference type="Proteomes" id="UP000233419">
    <property type="component" value="Chromosome"/>
</dbReference>
<dbReference type="PANTHER" id="PTHR33202:SF7">
    <property type="entry name" value="FERRIC UPTAKE REGULATION PROTEIN"/>
    <property type="match status" value="1"/>
</dbReference>
<dbReference type="GO" id="GO:0008270">
    <property type="term" value="F:zinc ion binding"/>
    <property type="evidence" value="ECO:0007669"/>
    <property type="project" value="TreeGrafter"/>
</dbReference>
<keyword evidence="5" id="KW-0238">DNA-binding</keyword>
<dbReference type="GO" id="GO:0045892">
    <property type="term" value="P:negative regulation of DNA-templated transcription"/>
    <property type="evidence" value="ECO:0007669"/>
    <property type="project" value="TreeGrafter"/>
</dbReference>
<dbReference type="GO" id="GO:0003700">
    <property type="term" value="F:DNA-binding transcription factor activity"/>
    <property type="evidence" value="ECO:0007669"/>
    <property type="project" value="InterPro"/>
</dbReference>
<evidence type="ECO:0000313" key="9">
    <source>
        <dbReference type="Proteomes" id="UP000233419"/>
    </source>
</evidence>
<evidence type="ECO:0000256" key="3">
    <source>
        <dbReference type="ARBA" id="ARBA00022833"/>
    </source>
</evidence>
<sequence length="150" mass="17382">MKFLKQEQKKYEQIVDKLKTKNIRMTDIRLAIIAMLIKAEHLTTQEIIKNLELEFANVNVTSVYNTLDLLLSQHILFANTFNGKSIWYEIASEKSIHLKCDECGDVIHINPMTSDKFDFNEVVELAESKGIKLDHFKIEAHGICQNCRNK</sequence>
<dbReference type="InterPro" id="IPR043135">
    <property type="entry name" value="Fur_C"/>
</dbReference>
<evidence type="ECO:0000256" key="2">
    <source>
        <dbReference type="ARBA" id="ARBA00022491"/>
    </source>
</evidence>
<dbReference type="Gene3D" id="1.10.10.10">
    <property type="entry name" value="Winged helix-like DNA-binding domain superfamily/Winged helix DNA-binding domain"/>
    <property type="match status" value="1"/>
</dbReference>
<organism evidence="8 9">
    <name type="scientific">Mesoplasma syrphidae</name>
    <dbReference type="NCBI Taxonomy" id="225999"/>
    <lineage>
        <taxon>Bacteria</taxon>
        <taxon>Bacillati</taxon>
        <taxon>Mycoplasmatota</taxon>
        <taxon>Mollicutes</taxon>
        <taxon>Entomoplasmatales</taxon>
        <taxon>Entomoplasmataceae</taxon>
        <taxon>Mesoplasma</taxon>
    </lineage>
</organism>
<keyword evidence="9" id="KW-1185">Reference proteome</keyword>
<dbReference type="SUPFAM" id="SSF46785">
    <property type="entry name" value="Winged helix' DNA-binding domain"/>
    <property type="match status" value="1"/>
</dbReference>
<evidence type="ECO:0000256" key="5">
    <source>
        <dbReference type="ARBA" id="ARBA00023125"/>
    </source>
</evidence>
<reference evidence="8 9" key="1">
    <citation type="submission" date="2017-12" db="EMBL/GenBank/DDBJ databases">
        <title>Mesoplasma syrphidae YJS, Complete Genome.</title>
        <authorList>
            <person name="Knight T.F."/>
            <person name="Citino T."/>
            <person name="Rubinstein R."/>
            <person name="Neuschaefer Z."/>
        </authorList>
    </citation>
    <scope>NUCLEOTIDE SEQUENCE [LARGE SCALE GENOMIC DNA]</scope>
    <source>
        <strain evidence="8 9">YJS</strain>
    </source>
</reference>
<dbReference type="Pfam" id="PF01475">
    <property type="entry name" value="FUR"/>
    <property type="match status" value="1"/>
</dbReference>
<feature type="binding site" evidence="7">
    <location>
        <position position="100"/>
    </location>
    <ligand>
        <name>Zn(2+)</name>
        <dbReference type="ChEBI" id="CHEBI:29105"/>
    </ligand>
</feature>
<evidence type="ECO:0000256" key="6">
    <source>
        <dbReference type="ARBA" id="ARBA00023163"/>
    </source>
</evidence>
<dbReference type="PANTHER" id="PTHR33202">
    <property type="entry name" value="ZINC UPTAKE REGULATION PROTEIN"/>
    <property type="match status" value="1"/>
</dbReference>
<feature type="binding site" evidence="7">
    <location>
        <position position="144"/>
    </location>
    <ligand>
        <name>Zn(2+)</name>
        <dbReference type="ChEBI" id="CHEBI:29105"/>
    </ligand>
</feature>